<geneLocation type="plasmid" evidence="1 2">
    <name>P3</name>
</geneLocation>
<dbReference type="EMBL" id="CP002194">
    <property type="protein sequence ID" value="AFD27888.1"/>
    <property type="molecule type" value="Genomic_DNA"/>
</dbReference>
<keyword evidence="1" id="KW-0614">Plasmid</keyword>
<keyword evidence="2" id="KW-1185">Reference proteome</keyword>
<evidence type="ECO:0000313" key="2">
    <source>
        <dbReference type="Proteomes" id="UP000007575"/>
    </source>
</evidence>
<gene>
    <name evidence="1" type="ordered locus">DGo_PC0095</name>
</gene>
<dbReference type="Proteomes" id="UP000007575">
    <property type="component" value="Plasmid P3"/>
</dbReference>
<accession>H8H2Z0</accession>
<proteinExistence type="predicted"/>
<name>H8H2Z0_DEIGI</name>
<dbReference type="HOGENOM" id="CLU_3308430_0_0_0"/>
<organism evidence="1 2">
    <name type="scientific">Deinococcus gobiensis (strain DSM 21396 / JCM 16679 / CGMCC 1.7299 / I-0)</name>
    <dbReference type="NCBI Taxonomy" id="745776"/>
    <lineage>
        <taxon>Bacteria</taxon>
        <taxon>Thermotogati</taxon>
        <taxon>Deinococcota</taxon>
        <taxon>Deinococci</taxon>
        <taxon>Deinococcales</taxon>
        <taxon>Deinococcaceae</taxon>
        <taxon>Deinococcus</taxon>
    </lineage>
</organism>
<dbReference type="KEGG" id="dgo:DGo_PC0095"/>
<reference evidence="1 2" key="1">
    <citation type="journal article" date="2012" name="PLoS ONE">
        <title>Genome sequence and transcriptome analysis of the radioresistant bacterium Deinococcus gobiensis: insights into the extreme environmental adaptations.</title>
        <authorList>
            <person name="Yuan M."/>
            <person name="Chen M."/>
            <person name="Zhang W."/>
            <person name="Lu W."/>
            <person name="Wang J."/>
            <person name="Yang M."/>
            <person name="Zhao P."/>
            <person name="Tang R."/>
            <person name="Li X."/>
            <person name="Hao Y."/>
            <person name="Zhou Z."/>
            <person name="Zhan Y."/>
            <person name="Yu H."/>
            <person name="Teng C."/>
            <person name="Yan Y."/>
            <person name="Ping S."/>
            <person name="Wang Y."/>
            <person name="Lin M."/>
        </authorList>
    </citation>
    <scope>NUCLEOTIDE SEQUENCE [LARGE SCALE GENOMIC DNA]</scope>
    <source>
        <strain evidence="2">DSM 21396 / JCM 16679 / CGMCC 1.7299 / I-0</strain>
        <plasmid evidence="1">P3</plasmid>
    </source>
</reference>
<sequence length="39" mass="4310">MKRWSSSVATVVDLVEMQGNTMGAVMLEVIGEVLEDVRE</sequence>
<evidence type="ECO:0000313" key="1">
    <source>
        <dbReference type="EMBL" id="AFD27888.1"/>
    </source>
</evidence>
<protein>
    <submittedName>
        <fullName evidence="1">Uncharacterized protein</fullName>
    </submittedName>
</protein>
<dbReference type="AlphaFoldDB" id="H8H2Z0"/>